<proteinExistence type="predicted"/>
<dbReference type="SUPFAM" id="SSF88713">
    <property type="entry name" value="Glycoside hydrolase/deacetylase"/>
    <property type="match status" value="1"/>
</dbReference>
<dbReference type="Proteomes" id="UP000177907">
    <property type="component" value="Unassembled WGS sequence"/>
</dbReference>
<keyword evidence="1" id="KW-0812">Transmembrane</keyword>
<accession>A0A1F6NUY5</accession>
<dbReference type="InterPro" id="IPR011330">
    <property type="entry name" value="Glyco_hydro/deAcase_b/a-brl"/>
</dbReference>
<dbReference type="EMBL" id="MFQZ01000010">
    <property type="protein sequence ID" value="OGH87630.1"/>
    <property type="molecule type" value="Genomic_DNA"/>
</dbReference>
<dbReference type="AlphaFoldDB" id="A0A1F6NUY5"/>
<dbReference type="GO" id="GO:0005975">
    <property type="term" value="P:carbohydrate metabolic process"/>
    <property type="evidence" value="ECO:0007669"/>
    <property type="project" value="InterPro"/>
</dbReference>
<sequence length="527" mass="60288">MANWLRFWKKDKPKPHFFIFIVLGSLLLFSIFVIFFFSVKPENGGIFLTGLDGVNKIFGNEEWYCDAFGYEAGGLIKLAEPGRKWILIGNEFPEENKMINLKVQLAQRARKYFEQPNSVKIFYELTNASSEQVTSSILGAYFSTSSLKNSDELLFEEKINLSGLAVGKYKIKVKVEFDCGEATTLPQDIFVSHPLYVVWSFDWEGYNVKDKYLQSIDELASKHDNFPLTHLINPRLFITKTIPQANRDRVRDWLVEKKNKRGDSLGLHLHLFYENFEAAGLDIPEKDSAELEKIFFTTNGSMVTSTASTTVAFDKSKLKKKQIYDLTYWGYGRDDGYDIPITNLSDAEFDKILKWSKATFGVLGFGTPVTYRSGGWFANLATLQVLEENGFVVDSSGRTKYNFGDSKLPGFWDLATTSQPYQPNIHNQNSALKPTMKIWEFPNNGADSWWYSAKEMIERFNLNWGAVGGPLEKSTVVVFLSHPDWFEVDIPKVDELFNYTDTYLNSKDGGPVIYQNLENLHKIWEAN</sequence>
<feature type="transmembrane region" description="Helical" evidence="1">
    <location>
        <begin position="16"/>
        <end position="37"/>
    </location>
</feature>
<evidence type="ECO:0000256" key="1">
    <source>
        <dbReference type="SAM" id="Phobius"/>
    </source>
</evidence>
<comment type="caution">
    <text evidence="2">The sequence shown here is derived from an EMBL/GenBank/DDBJ whole genome shotgun (WGS) entry which is preliminary data.</text>
</comment>
<reference evidence="2 3" key="1">
    <citation type="journal article" date="2016" name="Nat. Commun.">
        <title>Thousands of microbial genomes shed light on interconnected biogeochemical processes in an aquifer system.</title>
        <authorList>
            <person name="Anantharaman K."/>
            <person name="Brown C.T."/>
            <person name="Hug L.A."/>
            <person name="Sharon I."/>
            <person name="Castelle C.J."/>
            <person name="Probst A.J."/>
            <person name="Thomas B.C."/>
            <person name="Singh A."/>
            <person name="Wilkins M.J."/>
            <person name="Karaoz U."/>
            <person name="Brodie E.L."/>
            <person name="Williams K.H."/>
            <person name="Hubbard S.S."/>
            <person name="Banfield J.F."/>
        </authorList>
    </citation>
    <scope>NUCLEOTIDE SEQUENCE [LARGE SCALE GENOMIC DNA]</scope>
</reference>
<organism evidence="2 3">
    <name type="scientific">Candidatus Magasanikbacteria bacterium RIFOXYC2_FULL_42_28</name>
    <dbReference type="NCBI Taxonomy" id="1798704"/>
    <lineage>
        <taxon>Bacteria</taxon>
        <taxon>Candidatus Magasanikiibacteriota</taxon>
    </lineage>
</organism>
<name>A0A1F6NUY5_9BACT</name>
<evidence type="ECO:0000313" key="3">
    <source>
        <dbReference type="Proteomes" id="UP000177907"/>
    </source>
</evidence>
<keyword evidence="1" id="KW-1133">Transmembrane helix</keyword>
<dbReference type="Gene3D" id="3.20.20.370">
    <property type="entry name" value="Glycoside hydrolase/deacetylase"/>
    <property type="match status" value="1"/>
</dbReference>
<keyword evidence="1" id="KW-0472">Membrane</keyword>
<evidence type="ECO:0000313" key="2">
    <source>
        <dbReference type="EMBL" id="OGH87630.1"/>
    </source>
</evidence>
<protein>
    <submittedName>
        <fullName evidence="2">Uncharacterized protein</fullName>
    </submittedName>
</protein>
<dbReference type="STRING" id="1798704.A3J93_03870"/>
<gene>
    <name evidence="2" type="ORF">A3J93_03870</name>
</gene>